<comment type="caution">
    <text evidence="7">The sequence shown here is derived from an EMBL/GenBank/DDBJ whole genome shotgun (WGS) entry which is preliminary data.</text>
</comment>
<dbReference type="EMBL" id="JMCB01000013">
    <property type="protein sequence ID" value="KFE64937.1"/>
    <property type="molecule type" value="Genomic_DNA"/>
</dbReference>
<feature type="region of interest" description="Disordered" evidence="4">
    <location>
        <begin position="27"/>
        <end position="77"/>
    </location>
</feature>
<keyword evidence="8" id="KW-1185">Reference proteome</keyword>
<keyword evidence="3" id="KW-0998">Cell outer membrane</keyword>
<dbReference type="GO" id="GO:0009279">
    <property type="term" value="C:cell outer membrane"/>
    <property type="evidence" value="ECO:0007669"/>
    <property type="project" value="UniProtKB-SubCell"/>
</dbReference>
<dbReference type="PANTHER" id="PTHR35936">
    <property type="entry name" value="MEMBRANE-BOUND LYTIC MUREIN TRANSGLYCOSYLASE F"/>
    <property type="match status" value="1"/>
</dbReference>
<feature type="domain" description="Solute-binding protein family 3/N-terminal" evidence="6">
    <location>
        <begin position="92"/>
        <end position="307"/>
    </location>
</feature>
<dbReference type="SUPFAM" id="SSF53850">
    <property type="entry name" value="Periplasmic binding protein-like II"/>
    <property type="match status" value="2"/>
</dbReference>
<keyword evidence="3" id="KW-0472">Membrane</keyword>
<dbReference type="PANTHER" id="PTHR35936:SF32">
    <property type="entry name" value="MEMBRANE-BOUND LYTIC MUREIN TRANSGLYCOSYLASE F"/>
    <property type="match status" value="1"/>
</dbReference>
<dbReference type="InterPro" id="IPR001638">
    <property type="entry name" value="Solute-binding_3/MltF_N"/>
</dbReference>
<evidence type="ECO:0000259" key="6">
    <source>
        <dbReference type="SMART" id="SM00062"/>
    </source>
</evidence>
<evidence type="ECO:0000256" key="3">
    <source>
        <dbReference type="ARBA" id="ARBA00023237"/>
    </source>
</evidence>
<dbReference type="Pfam" id="PF00497">
    <property type="entry name" value="SBP_bac_3"/>
    <property type="match status" value="2"/>
</dbReference>
<evidence type="ECO:0000256" key="5">
    <source>
        <dbReference type="SAM" id="SignalP"/>
    </source>
</evidence>
<feature type="signal peptide" evidence="5">
    <location>
        <begin position="1"/>
        <end position="26"/>
    </location>
</feature>
<dbReference type="PATRIC" id="fig|394096.3.peg.6290"/>
<evidence type="ECO:0000256" key="1">
    <source>
        <dbReference type="ARBA" id="ARBA00004339"/>
    </source>
</evidence>
<sequence length="742" mass="82763">MVSSFGFNPSHARWLLAAALSLSVLACEPSKPPAPPPPPPVAVPAPAPAPEPEDPIFPEAPPPPSAQPIPEPEPLKSTGDLAAIRASGMLRVLVEGTDEDFLPRQGMPKAQDRLLLTRFAEKQGLAVEFIQAPSFDRLIPMLREGRGDLIAADLTVTPARAKEVAFTRPLAVVSEFVVGKKGEKDLPRKPEQLAGRTVHVRESSSFADSLRALAQDKAPGLVIEPVPESIEPEELVYEVSRGERPLTVADSHLLAAIEAYNPDVERLFPIAEGRQIAWAVRQENPELKLALDSFVTEHVLTEYASESFKGDLPAIRKRGVLRVLTRNNPVTYFLHRGEQHGFDFELAKAAAEQLGVRLEIVVPPSRDLLIPWLKEGKGDVIAASLTVTPERSAEIAFSKPYLYVDEVLVQRSEGPKLASLAELKGQKLHVRASSSYHATLQALQKAHGPFEIIQESEEQETEELLEKVASGEIPYTVADSLLLSAEQAYRDGLEAAFPLPVEGTPAAKEGSRAIAFAVRKDAVKLRGFLDGFVKKMYRGTNYNIWRKRYFENSRRVFEAKVERTEVSGTLSPYDAIFQSYSSRYGMDWRLMAAQAYQESRFNPKQKSWVGAIGLFQVMPATGRSLGFRKLEDPEEGTHAGVMYLQWLVNRFEPEIPFKHRLRFALASYNAGYGHVQDARRIAKEKGWNPNKWFGHVEKAMLLLEKPEYYRRARYGYCRGSEPVKYVSEIQTRYASYVELLPH</sequence>
<accession>A0A085WB74</accession>
<dbReference type="CDD" id="cd01009">
    <property type="entry name" value="PBP2_YfhD_N"/>
    <property type="match status" value="2"/>
</dbReference>
<dbReference type="AlphaFoldDB" id="A0A085WB74"/>
<dbReference type="Gene3D" id="1.10.530.10">
    <property type="match status" value="1"/>
</dbReference>
<feature type="domain" description="Solute-binding protein family 3/N-terminal" evidence="6">
    <location>
        <begin position="320"/>
        <end position="553"/>
    </location>
</feature>
<organism evidence="7 8">
    <name type="scientific">Hyalangium minutum</name>
    <dbReference type="NCBI Taxonomy" id="394096"/>
    <lineage>
        <taxon>Bacteria</taxon>
        <taxon>Pseudomonadati</taxon>
        <taxon>Myxococcota</taxon>
        <taxon>Myxococcia</taxon>
        <taxon>Myxococcales</taxon>
        <taxon>Cystobacterineae</taxon>
        <taxon>Archangiaceae</taxon>
        <taxon>Hyalangium</taxon>
    </lineage>
</organism>
<protein>
    <recommendedName>
        <fullName evidence="6">Solute-binding protein family 3/N-terminal domain-containing protein</fullName>
    </recommendedName>
</protein>
<dbReference type="InterPro" id="IPR008258">
    <property type="entry name" value="Transglycosylase_SLT_dom_1"/>
</dbReference>
<evidence type="ECO:0000313" key="8">
    <source>
        <dbReference type="Proteomes" id="UP000028725"/>
    </source>
</evidence>
<gene>
    <name evidence="7" type="ORF">DB31_1955</name>
</gene>
<dbReference type="STRING" id="394096.DB31_1955"/>
<feature type="compositionally biased region" description="Pro residues" evidence="4">
    <location>
        <begin position="30"/>
        <end position="50"/>
    </location>
</feature>
<dbReference type="SUPFAM" id="SSF53955">
    <property type="entry name" value="Lysozyme-like"/>
    <property type="match status" value="1"/>
</dbReference>
<comment type="subcellular location">
    <subcellularLocation>
        <location evidence="1">Cell outer membrane</location>
        <topology evidence="1">Peripheral membrane protein</topology>
    </subcellularLocation>
</comment>
<dbReference type="InterPro" id="IPR023346">
    <property type="entry name" value="Lysozyme-like_dom_sf"/>
</dbReference>
<evidence type="ECO:0000256" key="4">
    <source>
        <dbReference type="SAM" id="MobiDB-lite"/>
    </source>
</evidence>
<dbReference type="CDD" id="cd13403">
    <property type="entry name" value="MLTF-like"/>
    <property type="match status" value="1"/>
</dbReference>
<dbReference type="Pfam" id="PF01464">
    <property type="entry name" value="SLT"/>
    <property type="match status" value="1"/>
</dbReference>
<dbReference type="Proteomes" id="UP000028725">
    <property type="component" value="Unassembled WGS sequence"/>
</dbReference>
<name>A0A085WB74_9BACT</name>
<proteinExistence type="predicted"/>
<reference evidence="7 8" key="1">
    <citation type="submission" date="2014-04" db="EMBL/GenBank/DDBJ databases">
        <title>Genome assembly of Hyalangium minutum DSM 14724.</title>
        <authorList>
            <person name="Sharma G."/>
            <person name="Subramanian S."/>
        </authorList>
    </citation>
    <scope>NUCLEOTIDE SEQUENCE [LARGE SCALE GENOMIC DNA]</scope>
    <source>
        <strain evidence="7 8">DSM 14724</strain>
    </source>
</reference>
<dbReference type="SMART" id="SM00062">
    <property type="entry name" value="PBPb"/>
    <property type="match status" value="2"/>
</dbReference>
<evidence type="ECO:0000256" key="2">
    <source>
        <dbReference type="ARBA" id="ARBA00022729"/>
    </source>
</evidence>
<feature type="chain" id="PRO_5001799607" description="Solute-binding protein family 3/N-terminal domain-containing protein" evidence="5">
    <location>
        <begin position="27"/>
        <end position="742"/>
    </location>
</feature>
<dbReference type="Gene3D" id="3.40.190.10">
    <property type="entry name" value="Periplasmic binding protein-like II"/>
    <property type="match status" value="4"/>
</dbReference>
<evidence type="ECO:0000313" key="7">
    <source>
        <dbReference type="EMBL" id="KFE64937.1"/>
    </source>
</evidence>
<keyword evidence="2 5" id="KW-0732">Signal</keyword>
<feature type="compositionally biased region" description="Pro residues" evidence="4">
    <location>
        <begin position="58"/>
        <end position="72"/>
    </location>
</feature>